<keyword evidence="8" id="KW-0808">Transferase</keyword>
<keyword evidence="2" id="KW-0479">Metal-binding</keyword>
<keyword evidence="8" id="KW-0489">Methyltransferase</keyword>
<feature type="domain" description="SPRY" evidence="7">
    <location>
        <begin position="457"/>
        <end position="686"/>
    </location>
</feature>
<dbReference type="Pfam" id="PF21257">
    <property type="entry name" value="PHD_ash2p_like"/>
    <property type="match status" value="1"/>
</dbReference>
<dbReference type="InterPro" id="IPR049455">
    <property type="entry name" value="ASH2-like_PHD"/>
</dbReference>
<dbReference type="Gene3D" id="2.60.120.920">
    <property type="match status" value="1"/>
</dbReference>
<dbReference type="EMBL" id="LUCH01004052">
    <property type="protein sequence ID" value="KAF5399444.1"/>
    <property type="molecule type" value="Genomic_DNA"/>
</dbReference>
<dbReference type="GO" id="GO:0032259">
    <property type="term" value="P:methylation"/>
    <property type="evidence" value="ECO:0007669"/>
    <property type="project" value="UniProtKB-KW"/>
</dbReference>
<sequence>MSYPENGNGLKTEVSTADIDIPGIKTDDCSTDPDEYLSKKVAIDVPSGPQCYWNFSLADFQCSVCYKWFHLDCIGFNIGKSLPFLTAYHFMCKKCNSNGEEVFSRKQANFAVMCQTALANLMWRHGGRLYFSKEKELIPFLEEFWEELTTQPRKSNNSWYPNIHKTLTSSDAFKTVDKNADLLVCLSNTDIGKMGPSYDRFRALTSQLRTNITKLVVSTPGVAGQGANETGDTVAGAESDGNTDGLSWRKRKSPGSGITSGSHVSGSGASGGFGPANSNGPTSGYNTELVGSGNGPGLDSASEFPMRIGGNRVSGTGNLVTSSAIGGSLVRSTRRAGGTAGLCGAAAVSGGPVSGLDEGRAKLNALGFPLDHPFNKEGYRYILVELDKHASGRALWDECEHTAGKPIPGLFYRVYLSPQVVISVNDRANYLKLHESQLIITGDKGYCMARSTHGVHSGTWYFEATITDQPEGSATRIGWSQMLGNLQAPCGYDKFSYSWRSRFGTVFHDSRGRHFAETGYKKDDVIGCMIHLPTTGKPLVSLENNETKAGDTSSHKQPPPVDGSLQTTVDEANMVSGPPECGKKAFQMAHSITNCPMSSRTLVSQLPESYKDRPLIKFRNSYYFEEKDEPSKAEKLLRVLPGSKITFFRNGECMGTAFVNIYAGVYYPAVSIYRSATVSVNFGPVFKYPPSIQESAWQPMTDRLVSAAVEQTMADMLYLVEKRGLVERLIKSYSSGS</sequence>
<dbReference type="CDD" id="cd12872">
    <property type="entry name" value="SPRY_Ash2"/>
    <property type="match status" value="1"/>
</dbReference>
<evidence type="ECO:0000256" key="3">
    <source>
        <dbReference type="ARBA" id="ARBA00022771"/>
    </source>
</evidence>
<dbReference type="InterPro" id="IPR043136">
    <property type="entry name" value="B30.2/SPRY_sf"/>
</dbReference>
<organism evidence="8 9">
    <name type="scientific">Paragonimus heterotremus</name>
    <dbReference type="NCBI Taxonomy" id="100268"/>
    <lineage>
        <taxon>Eukaryota</taxon>
        <taxon>Metazoa</taxon>
        <taxon>Spiralia</taxon>
        <taxon>Lophotrochozoa</taxon>
        <taxon>Platyhelminthes</taxon>
        <taxon>Trematoda</taxon>
        <taxon>Digenea</taxon>
        <taxon>Plagiorchiida</taxon>
        <taxon>Troglotremata</taxon>
        <taxon>Troglotrematidae</taxon>
        <taxon>Paragonimus</taxon>
    </lineage>
</organism>
<dbReference type="GO" id="GO:0008270">
    <property type="term" value="F:zinc ion binding"/>
    <property type="evidence" value="ECO:0007669"/>
    <property type="project" value="UniProtKB-KW"/>
</dbReference>
<evidence type="ECO:0000256" key="4">
    <source>
        <dbReference type="ARBA" id="ARBA00022833"/>
    </source>
</evidence>
<dbReference type="SUPFAM" id="SSF49899">
    <property type="entry name" value="Concanavalin A-like lectins/glucanases"/>
    <property type="match status" value="1"/>
</dbReference>
<comment type="subcellular location">
    <subcellularLocation>
        <location evidence="1">Nucleus</location>
    </subcellularLocation>
</comment>
<name>A0A8J4WH65_9TREM</name>
<reference evidence="8" key="1">
    <citation type="submission" date="2019-05" db="EMBL/GenBank/DDBJ databases">
        <title>Annotation for the trematode Paragonimus heterotremus.</title>
        <authorList>
            <person name="Choi Y.-J."/>
        </authorList>
    </citation>
    <scope>NUCLEOTIDE SEQUENCE</scope>
    <source>
        <strain evidence="8">LC</strain>
    </source>
</reference>
<dbReference type="InterPro" id="IPR011011">
    <property type="entry name" value="Znf_FYVE_PHD"/>
</dbReference>
<dbReference type="SUPFAM" id="SSF57903">
    <property type="entry name" value="FYVE/PHD zinc finger"/>
    <property type="match status" value="1"/>
</dbReference>
<dbReference type="Proteomes" id="UP000748531">
    <property type="component" value="Unassembled WGS sequence"/>
</dbReference>
<proteinExistence type="predicted"/>
<keyword evidence="4" id="KW-0862">Zinc</keyword>
<dbReference type="PANTHER" id="PTHR10598">
    <property type="entry name" value="SET1/ASH2 HISTONE METHYLTRANSFERASE COMPLEX SUBUNIT ASH2"/>
    <property type="match status" value="1"/>
</dbReference>
<dbReference type="InterPro" id="IPR003877">
    <property type="entry name" value="SPRY_dom"/>
</dbReference>
<protein>
    <submittedName>
        <fullName evidence="8">Set1/Ash2 histone methyltransferase complex subunit ASH2</fullName>
    </submittedName>
</protein>
<feature type="region of interest" description="Disordered" evidence="6">
    <location>
        <begin position="539"/>
        <end position="562"/>
    </location>
</feature>
<dbReference type="InterPro" id="IPR037353">
    <property type="entry name" value="ASH2"/>
</dbReference>
<evidence type="ECO:0000256" key="2">
    <source>
        <dbReference type="ARBA" id="ARBA00022723"/>
    </source>
</evidence>
<dbReference type="PANTHER" id="PTHR10598:SF0">
    <property type="entry name" value="SET1_ASH2 HISTONE METHYLTRANSFERASE COMPLEX SUBUNIT ASH2"/>
    <property type="match status" value="1"/>
</dbReference>
<keyword evidence="5" id="KW-0539">Nucleus</keyword>
<dbReference type="AlphaFoldDB" id="A0A8J4WH65"/>
<dbReference type="GO" id="GO:0008168">
    <property type="term" value="F:methyltransferase activity"/>
    <property type="evidence" value="ECO:0007669"/>
    <property type="project" value="UniProtKB-KW"/>
</dbReference>
<evidence type="ECO:0000256" key="6">
    <source>
        <dbReference type="SAM" id="MobiDB-lite"/>
    </source>
</evidence>
<evidence type="ECO:0000313" key="9">
    <source>
        <dbReference type="Proteomes" id="UP000748531"/>
    </source>
</evidence>
<dbReference type="SMART" id="SM00449">
    <property type="entry name" value="SPRY"/>
    <property type="match status" value="1"/>
</dbReference>
<dbReference type="Pfam" id="PF21198">
    <property type="entry name" value="ASH2L-like_WH"/>
    <property type="match status" value="1"/>
</dbReference>
<dbReference type="Pfam" id="PF00622">
    <property type="entry name" value="SPRY"/>
    <property type="match status" value="1"/>
</dbReference>
<comment type="caution">
    <text evidence="8">The sequence shown here is derived from an EMBL/GenBank/DDBJ whole genome shotgun (WGS) entry which is preliminary data.</text>
</comment>
<keyword evidence="3" id="KW-0863">Zinc-finger</keyword>
<evidence type="ECO:0000259" key="7">
    <source>
        <dbReference type="SMART" id="SM00449"/>
    </source>
</evidence>
<gene>
    <name evidence="8" type="ORF">PHET_07613</name>
</gene>
<feature type="region of interest" description="Disordered" evidence="6">
    <location>
        <begin position="223"/>
        <end position="303"/>
    </location>
</feature>
<dbReference type="InterPro" id="IPR013320">
    <property type="entry name" value="ConA-like_dom_sf"/>
</dbReference>
<dbReference type="InterPro" id="IPR053835">
    <property type="entry name" value="ASH2L-like_WH"/>
</dbReference>
<dbReference type="OrthoDB" id="10266026at2759"/>
<evidence type="ECO:0000256" key="1">
    <source>
        <dbReference type="ARBA" id="ARBA00004123"/>
    </source>
</evidence>
<dbReference type="GO" id="GO:0048188">
    <property type="term" value="C:Set1C/COMPASS complex"/>
    <property type="evidence" value="ECO:0007669"/>
    <property type="project" value="InterPro"/>
</dbReference>
<evidence type="ECO:0000256" key="5">
    <source>
        <dbReference type="ARBA" id="ARBA00023242"/>
    </source>
</evidence>
<accession>A0A8J4WH65</accession>
<dbReference type="GO" id="GO:0000976">
    <property type="term" value="F:transcription cis-regulatory region binding"/>
    <property type="evidence" value="ECO:0007669"/>
    <property type="project" value="TreeGrafter"/>
</dbReference>
<evidence type="ECO:0000313" key="8">
    <source>
        <dbReference type="EMBL" id="KAF5399444.1"/>
    </source>
</evidence>
<dbReference type="Gene3D" id="3.90.980.20">
    <property type="match status" value="1"/>
</dbReference>
<keyword evidence="9" id="KW-1185">Reference proteome</keyword>